<keyword evidence="1" id="KW-0808">Transferase</keyword>
<dbReference type="InterPro" id="IPR035490">
    <property type="entry name" value="GlmS/FrlB_SIS"/>
</dbReference>
<dbReference type="Proteomes" id="UP001320831">
    <property type="component" value="Unassembled WGS sequence"/>
</dbReference>
<feature type="domain" description="SIS" evidence="3">
    <location>
        <begin position="197"/>
        <end position="328"/>
    </location>
</feature>
<dbReference type="InterPro" id="IPR001347">
    <property type="entry name" value="SIS_dom"/>
</dbReference>
<organism evidence="4 5">
    <name type="scientific">Chelativorans salis</name>
    <dbReference type="NCBI Taxonomy" id="2978478"/>
    <lineage>
        <taxon>Bacteria</taxon>
        <taxon>Pseudomonadati</taxon>
        <taxon>Pseudomonadota</taxon>
        <taxon>Alphaproteobacteria</taxon>
        <taxon>Hyphomicrobiales</taxon>
        <taxon>Phyllobacteriaceae</taxon>
        <taxon>Chelativorans</taxon>
    </lineage>
</organism>
<name>A0ABT2LTC9_9HYPH</name>
<protein>
    <submittedName>
        <fullName evidence="4">SIS domain-containing protein</fullName>
    </submittedName>
</protein>
<dbReference type="PANTHER" id="PTHR10937:SF8">
    <property type="entry name" value="AMINOTRANSFERASE-RELATED"/>
    <property type="match status" value="1"/>
</dbReference>
<dbReference type="Pfam" id="PF01380">
    <property type="entry name" value="SIS"/>
    <property type="match status" value="2"/>
</dbReference>
<feature type="domain" description="SIS" evidence="3">
    <location>
        <begin position="33"/>
        <end position="185"/>
    </location>
</feature>
<dbReference type="EMBL" id="JAOCZP010000009">
    <property type="protein sequence ID" value="MCT7377790.1"/>
    <property type="molecule type" value="Genomic_DNA"/>
</dbReference>
<sequence length="343" mass="35255">MNGEPSLMFSETGEAAQAVARLLSREDNTFKELGRLIGERRPPVVTVAARGSSDHAVSFFKYLFEIAAGIPVASIGPSVASVYRASLHLTGGLHITVSQSGASPDIIAVQDEAKRGGALTVAVVNVADSPLAHGADVVLPIHAGEERSVAATKSFIASAAALAAVTQAATGDAGLAAGLARLPEALEAACEADHAPVLPLLAGAGSLYTAGRGPGFAIALEAALKAKETAKLHAEAFSLAELMHGPMQLVGEGFPILAFLPEDEALASSIEAVDKLSRLGAAVVAFSSRALGPRTIAVPSTGHGRLDPLVALVAYYRLVERLARERGLDPDSPDKLKKVTETI</sequence>
<keyword evidence="2" id="KW-0677">Repeat</keyword>
<dbReference type="Gene3D" id="3.40.50.10490">
    <property type="entry name" value="Glucose-6-phosphate isomerase like protein, domain 1"/>
    <property type="match status" value="2"/>
</dbReference>
<proteinExistence type="predicted"/>
<evidence type="ECO:0000313" key="4">
    <source>
        <dbReference type="EMBL" id="MCT7377790.1"/>
    </source>
</evidence>
<dbReference type="InterPro" id="IPR035466">
    <property type="entry name" value="GlmS/AgaS_SIS"/>
</dbReference>
<dbReference type="InterPro" id="IPR046348">
    <property type="entry name" value="SIS_dom_sf"/>
</dbReference>
<keyword evidence="1" id="KW-0032">Aminotransferase</keyword>
<evidence type="ECO:0000256" key="1">
    <source>
        <dbReference type="ARBA" id="ARBA00022576"/>
    </source>
</evidence>
<dbReference type="PANTHER" id="PTHR10937">
    <property type="entry name" value="GLUCOSAMINE--FRUCTOSE-6-PHOSPHATE AMINOTRANSFERASE, ISOMERIZING"/>
    <property type="match status" value="1"/>
</dbReference>
<evidence type="ECO:0000259" key="3">
    <source>
        <dbReference type="PROSITE" id="PS51464"/>
    </source>
</evidence>
<comment type="caution">
    <text evidence="4">The sequence shown here is derived from an EMBL/GenBank/DDBJ whole genome shotgun (WGS) entry which is preliminary data.</text>
</comment>
<reference evidence="4 5" key="1">
    <citation type="submission" date="2022-09" db="EMBL/GenBank/DDBJ databases">
        <title>Chelativorans salina sp. nov., a novel slightly halophilic bacterium isolated from a saline lake sediment enrichment.</title>
        <authorList>
            <person name="Gao L."/>
            <person name="Fang B.-Z."/>
            <person name="Li W.-J."/>
        </authorList>
    </citation>
    <scope>NUCLEOTIDE SEQUENCE [LARGE SCALE GENOMIC DNA]</scope>
    <source>
        <strain evidence="4 5">EGI FJ00035</strain>
    </source>
</reference>
<evidence type="ECO:0000256" key="2">
    <source>
        <dbReference type="ARBA" id="ARBA00022737"/>
    </source>
</evidence>
<keyword evidence="5" id="KW-1185">Reference proteome</keyword>
<dbReference type="CDD" id="cd05009">
    <property type="entry name" value="SIS_GlmS_GlmD_2"/>
    <property type="match status" value="1"/>
</dbReference>
<dbReference type="SUPFAM" id="SSF53697">
    <property type="entry name" value="SIS domain"/>
    <property type="match status" value="1"/>
</dbReference>
<accession>A0ABT2LTC9</accession>
<evidence type="ECO:0000313" key="5">
    <source>
        <dbReference type="Proteomes" id="UP001320831"/>
    </source>
</evidence>
<dbReference type="PROSITE" id="PS51464">
    <property type="entry name" value="SIS"/>
    <property type="match status" value="2"/>
</dbReference>
<gene>
    <name evidence="4" type="ORF">N5A92_22465</name>
</gene>
<dbReference type="CDD" id="cd05008">
    <property type="entry name" value="SIS_GlmS_GlmD_1"/>
    <property type="match status" value="1"/>
</dbReference>
<dbReference type="RefSeq" id="WP_260906466.1">
    <property type="nucleotide sequence ID" value="NZ_JAOCZP010000009.1"/>
</dbReference>